<feature type="compositionally biased region" description="Basic residues" evidence="1">
    <location>
        <begin position="72"/>
        <end position="87"/>
    </location>
</feature>
<dbReference type="EMBL" id="JAAPAO010000029">
    <property type="protein sequence ID" value="KAF4676756.1"/>
    <property type="molecule type" value="Genomic_DNA"/>
</dbReference>
<gene>
    <name evidence="2" type="ORF">FOL47_005177</name>
</gene>
<dbReference type="OrthoDB" id="10422654at2759"/>
<protein>
    <submittedName>
        <fullName evidence="2">Uncharacterized protein</fullName>
    </submittedName>
</protein>
<evidence type="ECO:0000313" key="3">
    <source>
        <dbReference type="Proteomes" id="UP000591131"/>
    </source>
</evidence>
<name>A0A7J6MZ71_PERCH</name>
<feature type="compositionally biased region" description="Gly residues" evidence="1">
    <location>
        <begin position="1"/>
        <end position="10"/>
    </location>
</feature>
<dbReference type="Proteomes" id="UP000591131">
    <property type="component" value="Unassembled WGS sequence"/>
</dbReference>
<feature type="region of interest" description="Disordered" evidence="1">
    <location>
        <begin position="1"/>
        <end position="112"/>
    </location>
</feature>
<feature type="region of interest" description="Disordered" evidence="1">
    <location>
        <begin position="155"/>
        <end position="180"/>
    </location>
</feature>
<evidence type="ECO:0000313" key="2">
    <source>
        <dbReference type="EMBL" id="KAF4676756.1"/>
    </source>
</evidence>
<evidence type="ECO:0000256" key="1">
    <source>
        <dbReference type="SAM" id="MobiDB-lite"/>
    </source>
</evidence>
<organism evidence="2 3">
    <name type="scientific">Perkinsus chesapeaki</name>
    <name type="common">Clam parasite</name>
    <name type="synonym">Perkinsus andrewsi</name>
    <dbReference type="NCBI Taxonomy" id="330153"/>
    <lineage>
        <taxon>Eukaryota</taxon>
        <taxon>Sar</taxon>
        <taxon>Alveolata</taxon>
        <taxon>Perkinsozoa</taxon>
        <taxon>Perkinsea</taxon>
        <taxon>Perkinsida</taxon>
        <taxon>Perkinsidae</taxon>
        <taxon>Perkinsus</taxon>
    </lineage>
</organism>
<accession>A0A7J6MZ71</accession>
<proteinExistence type="predicted"/>
<comment type="caution">
    <text evidence="2">The sequence shown here is derived from an EMBL/GenBank/DDBJ whole genome shotgun (WGS) entry which is preliminary data.</text>
</comment>
<keyword evidence="3" id="KW-1185">Reference proteome</keyword>
<sequence length="288" mass="31154">MAIEAGGLGEDGPPCEQVTKGGGAASPSTSAASSSTGEEDVGASEARGMCLSSSSSDEELVLEQASMVNQKSGKRRRRRKRKRKKKNSQATSPQELELIAAAGQTRSPSGESDEVISLASDFGRDGEGEVIHDAKGDELANRTLWRVRRWATEMVSESETSSTSSDVELQSDLEEDGQRTPRWTATAAHGTMSEFLWGMGCEENTGAADAVPSERPWGLLTAYGPARTAHELSEVWSGQVGWLEVFELSSIRSERNVEMVRIKLGPESHFAYLVGSDRPLAIFCRRSR</sequence>
<feature type="compositionally biased region" description="Low complexity" evidence="1">
    <location>
        <begin position="25"/>
        <end position="36"/>
    </location>
</feature>
<reference evidence="2 3" key="1">
    <citation type="submission" date="2020-04" db="EMBL/GenBank/DDBJ databases">
        <title>Perkinsus chesapeaki whole genome sequence.</title>
        <authorList>
            <person name="Bogema D.R."/>
        </authorList>
    </citation>
    <scope>NUCLEOTIDE SEQUENCE [LARGE SCALE GENOMIC DNA]</scope>
    <source>
        <strain evidence="2">ATCC PRA-425</strain>
    </source>
</reference>
<dbReference type="AlphaFoldDB" id="A0A7J6MZ71"/>